<sequence>MDLSDLLSSSSSFSSFPHQPPKKHSKNPETKIPQTNPTKPEEFSASSEQEHGSNFGGVKLSRTTSVSSASVALQSAVKRAFSMKRSSSVSERYCRIHDQSVTLASPTDRIYYEDHGAPGNNIERSVKRKNSRTKILKACKRLLRL</sequence>
<name>A0ACC0X621_9ROSI</name>
<keyword evidence="2" id="KW-1185">Reference proteome</keyword>
<dbReference type="Proteomes" id="UP001163603">
    <property type="component" value="Chromosome 14"/>
</dbReference>
<protein>
    <submittedName>
        <fullName evidence="1">Uncharacterized protein</fullName>
    </submittedName>
</protein>
<organism evidence="1 2">
    <name type="scientific">Pistacia integerrima</name>
    <dbReference type="NCBI Taxonomy" id="434235"/>
    <lineage>
        <taxon>Eukaryota</taxon>
        <taxon>Viridiplantae</taxon>
        <taxon>Streptophyta</taxon>
        <taxon>Embryophyta</taxon>
        <taxon>Tracheophyta</taxon>
        <taxon>Spermatophyta</taxon>
        <taxon>Magnoliopsida</taxon>
        <taxon>eudicotyledons</taxon>
        <taxon>Gunneridae</taxon>
        <taxon>Pentapetalae</taxon>
        <taxon>rosids</taxon>
        <taxon>malvids</taxon>
        <taxon>Sapindales</taxon>
        <taxon>Anacardiaceae</taxon>
        <taxon>Pistacia</taxon>
    </lineage>
</organism>
<comment type="caution">
    <text evidence="1">The sequence shown here is derived from an EMBL/GenBank/DDBJ whole genome shotgun (WGS) entry which is preliminary data.</text>
</comment>
<evidence type="ECO:0000313" key="2">
    <source>
        <dbReference type="Proteomes" id="UP001163603"/>
    </source>
</evidence>
<gene>
    <name evidence="1" type="ORF">Pint_33158</name>
</gene>
<proteinExistence type="predicted"/>
<dbReference type="EMBL" id="CM047749">
    <property type="protein sequence ID" value="KAJ0011101.1"/>
    <property type="molecule type" value="Genomic_DNA"/>
</dbReference>
<reference evidence="2" key="1">
    <citation type="journal article" date="2023" name="G3 (Bethesda)">
        <title>Genome assembly and association tests identify interacting loci associated with vigor, precocity, and sex in interspecific pistachio rootstocks.</title>
        <authorList>
            <person name="Palmer W."/>
            <person name="Jacygrad E."/>
            <person name="Sagayaradj S."/>
            <person name="Cavanaugh K."/>
            <person name="Han R."/>
            <person name="Bertier L."/>
            <person name="Beede B."/>
            <person name="Kafkas S."/>
            <person name="Golino D."/>
            <person name="Preece J."/>
            <person name="Michelmore R."/>
        </authorList>
    </citation>
    <scope>NUCLEOTIDE SEQUENCE [LARGE SCALE GENOMIC DNA]</scope>
</reference>
<accession>A0ACC0X621</accession>
<evidence type="ECO:0000313" key="1">
    <source>
        <dbReference type="EMBL" id="KAJ0011101.1"/>
    </source>
</evidence>